<evidence type="ECO:0000313" key="6">
    <source>
        <dbReference type="Proteomes" id="UP000186351"/>
    </source>
</evidence>
<dbReference type="PROSITE" id="PS51257">
    <property type="entry name" value="PROKAR_LIPOPROTEIN"/>
    <property type="match status" value="1"/>
</dbReference>
<feature type="domain" description="Glycosyl hydrolase family 95 N-terminal" evidence="2">
    <location>
        <begin position="41"/>
        <end position="309"/>
    </location>
</feature>
<dbReference type="RefSeq" id="WP_068960069.1">
    <property type="nucleotide sequence ID" value="NZ_CAJTAP010000002.1"/>
</dbReference>
<keyword evidence="6" id="KW-1185">Reference proteome</keyword>
<dbReference type="InterPro" id="IPR008928">
    <property type="entry name" value="6-hairpin_glycosidase_sf"/>
</dbReference>
<dbReference type="Gene3D" id="2.70.98.50">
    <property type="entry name" value="putative glycoside hydrolase family protein from bacillus halodurans"/>
    <property type="match status" value="1"/>
</dbReference>
<dbReference type="Pfam" id="PF22124">
    <property type="entry name" value="Glyco_hydro_95_cat"/>
    <property type="match status" value="1"/>
</dbReference>
<dbReference type="PANTHER" id="PTHR31084">
    <property type="entry name" value="ALPHA-L-FUCOSIDASE 2"/>
    <property type="match status" value="1"/>
</dbReference>
<accession>A0A1Z2XEE9</accession>
<dbReference type="InterPro" id="IPR027414">
    <property type="entry name" value="GH95_N_dom"/>
</dbReference>
<evidence type="ECO:0000259" key="3">
    <source>
        <dbReference type="Pfam" id="PF21307"/>
    </source>
</evidence>
<reference evidence="6" key="1">
    <citation type="submission" date="2016-04" db="EMBL/GenBank/DDBJ databases">
        <title>Complete Genome Sequences of Twelve Strains of a Stable Defined Moderately Diverse Mouse Microbiota 2 (sDMDMm2).</title>
        <authorList>
            <person name="Uchimura Y."/>
            <person name="Wyss M."/>
            <person name="Brugiroux S."/>
            <person name="Limenitakis J.P."/>
            <person name="Stecher B."/>
            <person name="McCoy K.D."/>
            <person name="Macpherson A.J."/>
        </authorList>
    </citation>
    <scope>NUCLEOTIDE SEQUENCE [LARGE SCALE GENOMIC DNA]</scope>
    <source>
        <strain evidence="6">YL27</strain>
    </source>
</reference>
<dbReference type="PIRSF" id="PIRSF007663">
    <property type="entry name" value="UCP007663"/>
    <property type="match status" value="1"/>
</dbReference>
<dbReference type="GO" id="GO:0004560">
    <property type="term" value="F:alpha-L-fucosidase activity"/>
    <property type="evidence" value="ECO:0007669"/>
    <property type="project" value="InterPro"/>
</dbReference>
<proteinExistence type="predicted"/>
<organism evidence="5 6">
    <name type="scientific">Muribaculum intestinale</name>
    <dbReference type="NCBI Taxonomy" id="1796646"/>
    <lineage>
        <taxon>Bacteria</taxon>
        <taxon>Pseudomonadati</taxon>
        <taxon>Bacteroidota</taxon>
        <taxon>Bacteroidia</taxon>
        <taxon>Bacteroidales</taxon>
        <taxon>Muribaculaceae</taxon>
        <taxon>Muribaculum</taxon>
    </lineage>
</organism>
<dbReference type="Pfam" id="PF14498">
    <property type="entry name" value="Glyco_hyd_65N_2"/>
    <property type="match status" value="1"/>
</dbReference>
<dbReference type="AlphaFoldDB" id="A0A1B1S7B2"/>
<dbReference type="EMBL" id="CP015402">
    <property type="protein sequence ID" value="ANU62687.1"/>
    <property type="molecule type" value="Genomic_DNA"/>
</dbReference>
<dbReference type="GeneID" id="65535691"/>
<dbReference type="SUPFAM" id="SSF48208">
    <property type="entry name" value="Six-hairpin glycosidases"/>
    <property type="match status" value="1"/>
</dbReference>
<feature type="chain" id="PRO_5008529306" evidence="1">
    <location>
        <begin position="29"/>
        <end position="862"/>
    </location>
</feature>
<dbReference type="STRING" id="1796646.A4V02_02400"/>
<dbReference type="Proteomes" id="UP000186351">
    <property type="component" value="Chromosome"/>
</dbReference>
<protein>
    <submittedName>
        <fullName evidence="5">Uncharacterized protein</fullName>
    </submittedName>
</protein>
<sequence length="862" mass="95555">MKKNKLIITGIAAVAAGGAVVSCMSADASVTVTQAPMKAVYDSPAKVWESEALPIGNGYMGAMIYGDPFVEVIQTNEHSLWSGGPGEDKDYDGGHLHTKAENHKMLQALRNELQRRANRMDNSKYERTGNVDDAIEYDEKGIYEDYIANLLGVKNHFGSYQTVSDIRISDLEAPESYSGYERSLDIDNAVQTVKYTADGANVEREYFMSYPDNVMAVRITSDKPMTRSIRIDCPHSDYSMSAADGRITLTGWPTPARERNNPDWKDGLRFAQVLDVHSTDGTVSAAGDSITVSGAKEIVLTMSAATNYKFCNDTTFNFFSDENPLDKANDRIEAARKKSYKELRADHVADYRSLYDRNRLQLGGNTAMPEEYTDRWLADMLAGTASEDTKRYVETLYYQFGRYLMIASSRPGSLPANLQGVWGEHLENPWNADYHTNINVEMNYWPVQTTNLSECHQPMIDYIRSLEPRGTITARHYHCRQDGGDVRGWISNHEANIWSNTAPAASGSYSFYPEGAVWMCQDIWEYYNFTQDKEFLRDNFDTMKNAVLFWVDALWTDERDSTLVVNPSYSPEHGAFSLGCTASQGLVYEMMDAVIKAADLLGKGDDPEIKEIAEAKSRMSMPRIGKGGQFMEWKDEVRKDLTGDGRWDDSLGRYVDTHRHVNHLIWLHPGSQIVPGRSEREDKLVDAMKVTLNTRGDEGTGWSRAWKLNFWARLRDGNHAHRMLSSCLSLTTPHGAGGVYGNLFDAHPPFQIDGNFGATSGIAEMLLQSQGGSIDLLPALPDVWADGSFSGMRARGGFEVDASWADGKLKAATIKSLAGNPCTVKFPGAGNCKVKGAEATVLSTDAISFPTKAGSSVTITAG</sequence>
<gene>
    <name evidence="5" type="ORF">A4V02_02400</name>
</gene>
<name>A0A1B1S7B2_9BACT</name>
<feature type="signal peptide" evidence="1">
    <location>
        <begin position="1"/>
        <end position="28"/>
    </location>
</feature>
<feature type="domain" description="Alpha fucosidase A-like C-terminal" evidence="3">
    <location>
        <begin position="768"/>
        <end position="859"/>
    </location>
</feature>
<evidence type="ECO:0000259" key="2">
    <source>
        <dbReference type="Pfam" id="PF14498"/>
    </source>
</evidence>
<evidence type="ECO:0000256" key="1">
    <source>
        <dbReference type="SAM" id="SignalP"/>
    </source>
</evidence>
<dbReference type="OrthoDB" id="9802600at2"/>
<dbReference type="InterPro" id="IPR049053">
    <property type="entry name" value="AFCA-like_C"/>
</dbReference>
<dbReference type="Gene3D" id="1.50.10.10">
    <property type="match status" value="1"/>
</dbReference>
<dbReference type="KEGG" id="pary:A4V02_02400"/>
<evidence type="ECO:0000313" key="5">
    <source>
        <dbReference type="EMBL" id="ANU62687.1"/>
    </source>
</evidence>
<dbReference type="GO" id="GO:0005975">
    <property type="term" value="P:carbohydrate metabolic process"/>
    <property type="evidence" value="ECO:0007669"/>
    <property type="project" value="InterPro"/>
</dbReference>
<dbReference type="InterPro" id="IPR054363">
    <property type="entry name" value="GH95_cat"/>
</dbReference>
<keyword evidence="1" id="KW-0732">Signal</keyword>
<feature type="domain" description="Glycosyl hydrolase family 95 catalytic" evidence="4">
    <location>
        <begin position="339"/>
        <end position="766"/>
    </location>
</feature>
<dbReference type="InterPro" id="IPR016518">
    <property type="entry name" value="Alpha-L-fucosidase"/>
</dbReference>
<dbReference type="Pfam" id="PF21307">
    <property type="entry name" value="Glyco_hydro_95_C"/>
    <property type="match status" value="1"/>
</dbReference>
<dbReference type="PANTHER" id="PTHR31084:SF19">
    <property type="entry name" value="GLYCOSYL HYDROLASE FAMILY 95 N-TERMINAL DOMAIN-CONTAINING PROTEIN"/>
    <property type="match status" value="1"/>
</dbReference>
<dbReference type="InterPro" id="IPR012341">
    <property type="entry name" value="6hp_glycosidase-like_sf"/>
</dbReference>
<accession>A0A1B1S7B2</accession>
<evidence type="ECO:0000259" key="4">
    <source>
        <dbReference type="Pfam" id="PF22124"/>
    </source>
</evidence>